<keyword evidence="3" id="KW-1185">Reference proteome</keyword>
<feature type="transmembrane region" description="Helical" evidence="1">
    <location>
        <begin position="42"/>
        <end position="61"/>
    </location>
</feature>
<accession>A7I7I6</accession>
<dbReference type="AlphaFoldDB" id="A7I7I6"/>
<feature type="transmembrane region" description="Helical" evidence="1">
    <location>
        <begin position="68"/>
        <end position="86"/>
    </location>
</feature>
<feature type="transmembrane region" description="Helical" evidence="1">
    <location>
        <begin position="17"/>
        <end position="36"/>
    </location>
</feature>
<sequence>MVVEGYTGIQWALKNSFVLVVLGVVFLYIVMGLGLLGTSLPVIVLVLLFVLIIPALIYRVLRKIVDPVPFWLPLFPVIPVIVLFSSGHLGGAGLLENIIIPFSLIFLLSTLAVIGPYPLFEEKIGAKNPWQVFTLMSFVGVALFFFSTMGESLAGQPLPQYSSTFPLSGWIFDGLANILHLQDVVYAFDSHVYSILWACSFYLEVFFVAFLYYAVLGWVSSASADTGKA</sequence>
<dbReference type="Proteomes" id="UP000002408">
    <property type="component" value="Chromosome"/>
</dbReference>
<organism evidence="2 3">
    <name type="scientific">Methanoregula boonei (strain DSM 21154 / JCM 14090 / 6A8)</name>
    <dbReference type="NCBI Taxonomy" id="456442"/>
    <lineage>
        <taxon>Archaea</taxon>
        <taxon>Methanobacteriati</taxon>
        <taxon>Methanobacteriota</taxon>
        <taxon>Stenosarchaea group</taxon>
        <taxon>Methanomicrobia</taxon>
        <taxon>Methanomicrobiales</taxon>
        <taxon>Methanoregulaceae</taxon>
        <taxon>Methanoregula</taxon>
    </lineage>
</organism>
<protein>
    <submittedName>
        <fullName evidence="2">Uncharacterized protein</fullName>
    </submittedName>
</protein>
<dbReference type="EMBL" id="CP000780">
    <property type="protein sequence ID" value="ABS55697.1"/>
    <property type="molecule type" value="Genomic_DNA"/>
</dbReference>
<feature type="transmembrane region" description="Helical" evidence="1">
    <location>
        <begin position="195"/>
        <end position="215"/>
    </location>
</feature>
<keyword evidence="1" id="KW-1133">Transmembrane helix</keyword>
<name>A7I7I6_METB6</name>
<evidence type="ECO:0000313" key="3">
    <source>
        <dbReference type="Proteomes" id="UP000002408"/>
    </source>
</evidence>
<feature type="transmembrane region" description="Helical" evidence="1">
    <location>
        <begin position="98"/>
        <end position="120"/>
    </location>
</feature>
<evidence type="ECO:0000313" key="2">
    <source>
        <dbReference type="EMBL" id="ABS55697.1"/>
    </source>
</evidence>
<keyword evidence="1" id="KW-0812">Transmembrane</keyword>
<proteinExistence type="predicted"/>
<dbReference type="HOGENOM" id="CLU_1207609_0_0_2"/>
<dbReference type="RefSeq" id="WP_012106725.1">
    <property type="nucleotide sequence ID" value="NC_009712.1"/>
</dbReference>
<dbReference type="GeneID" id="5410784"/>
<keyword evidence="1" id="KW-0472">Membrane</keyword>
<reference evidence="3" key="1">
    <citation type="journal article" date="2015" name="Microbiology">
        <title>Genome of Methanoregula boonei 6A8 reveals adaptations to oligotrophic peatland environments.</title>
        <authorList>
            <person name="Braeuer S."/>
            <person name="Cadillo-Quiroz H."/>
            <person name="Kyrpides N."/>
            <person name="Woyke T."/>
            <person name="Goodwin L."/>
            <person name="Detter C."/>
            <person name="Podell S."/>
            <person name="Yavitt J.B."/>
            <person name="Zinder S.H."/>
        </authorList>
    </citation>
    <scope>NUCLEOTIDE SEQUENCE [LARGE SCALE GENOMIC DNA]</scope>
    <source>
        <strain evidence="3">DSM 21154 / JCM 14090 / 6A8</strain>
    </source>
</reference>
<feature type="transmembrane region" description="Helical" evidence="1">
    <location>
        <begin position="132"/>
        <end position="150"/>
    </location>
</feature>
<gene>
    <name evidence="2" type="ordered locus">Mboo_1179</name>
</gene>
<dbReference type="KEGG" id="mbn:Mboo_1179"/>
<dbReference type="eggNOG" id="arCOG09592">
    <property type="taxonomic scope" value="Archaea"/>
</dbReference>
<evidence type="ECO:0000256" key="1">
    <source>
        <dbReference type="SAM" id="Phobius"/>
    </source>
</evidence>